<keyword evidence="4" id="KW-1185">Reference proteome</keyword>
<sequence length="503" mass="58832">MNGNVRSGRSVGHAIQQAVSGVNNHLEECNAAMSQFDRSMSELVERRGQALLQLAEHYLPNIDQQTIAGTFAEVRNQLVDILSKKQSQERELERALQTDASEESRLEKELEEVTERLNEKVARREELEKVVAQRLEADGEFQRLSKEALTAEQELNRNEQRVTEIKAEAAEKLPSYEKNRLFKYLHERAYGTAEYKKEGLTKKLDRWVAKMIDYPRARRSYDFLRVTPELVAQEVTRRRDQFNGLMEQVEAIEDRYADELGLTAVMREGQEVGNRRDRVVAAIANQQSLTDKHRQELGDLEGIQNEYYLEAVNRMKVFLSNLEDWRLENASRSTPQIEDDKIVAEIVRRGEELKKNKQEASQLTREQQVWRERSSDLQRVWQEFHRTDFDSSRSFFPGDFSIDSYLEEFVRGRIDRDQLWSAIQSAQEFAPPWYQEPPMQRDRSYEGDFSHVLMRVLLDIAGQALKNAAYRGMERRSPIRQQQRKEKGRPRFNHRGFTSGHGF</sequence>
<evidence type="ECO:0000256" key="1">
    <source>
        <dbReference type="SAM" id="Coils"/>
    </source>
</evidence>
<feature type="region of interest" description="Disordered" evidence="2">
    <location>
        <begin position="473"/>
        <end position="503"/>
    </location>
</feature>
<dbReference type="AlphaFoldDB" id="A0A5C6CG16"/>
<feature type="coiled-coil region" evidence="1">
    <location>
        <begin position="78"/>
        <end position="168"/>
    </location>
</feature>
<accession>A0A5C6CG16</accession>
<evidence type="ECO:0000256" key="2">
    <source>
        <dbReference type="SAM" id="MobiDB-lite"/>
    </source>
</evidence>
<reference evidence="3 4" key="1">
    <citation type="submission" date="2019-02" db="EMBL/GenBank/DDBJ databases">
        <title>Deep-cultivation of Planctomycetes and their phenomic and genomic characterization uncovers novel biology.</title>
        <authorList>
            <person name="Wiegand S."/>
            <person name="Jogler M."/>
            <person name="Boedeker C."/>
            <person name="Pinto D."/>
            <person name="Vollmers J."/>
            <person name="Rivas-Marin E."/>
            <person name="Kohn T."/>
            <person name="Peeters S.H."/>
            <person name="Heuer A."/>
            <person name="Rast P."/>
            <person name="Oberbeckmann S."/>
            <person name="Bunk B."/>
            <person name="Jeske O."/>
            <person name="Meyerdierks A."/>
            <person name="Storesund J.E."/>
            <person name="Kallscheuer N."/>
            <person name="Luecker S."/>
            <person name="Lage O.M."/>
            <person name="Pohl T."/>
            <person name="Merkel B.J."/>
            <person name="Hornburger P."/>
            <person name="Mueller R.-W."/>
            <person name="Bruemmer F."/>
            <person name="Labrenz M."/>
            <person name="Spormann A.M."/>
            <person name="Op Den Camp H."/>
            <person name="Overmann J."/>
            <person name="Amann R."/>
            <person name="Jetten M.S.M."/>
            <person name="Mascher T."/>
            <person name="Medema M.H."/>
            <person name="Devos D.P."/>
            <person name="Kaster A.-K."/>
            <person name="Ovreas L."/>
            <person name="Rohde M."/>
            <person name="Galperin M.Y."/>
            <person name="Jogler C."/>
        </authorList>
    </citation>
    <scope>NUCLEOTIDE SEQUENCE [LARGE SCALE GENOMIC DNA]</scope>
    <source>
        <strain evidence="3 4">Pla144</strain>
    </source>
</reference>
<name>A0A5C6CG16_9BACT</name>
<dbReference type="RefSeq" id="WP_146452081.1">
    <property type="nucleotide sequence ID" value="NZ_SJPS01000006.1"/>
</dbReference>
<dbReference type="EMBL" id="SJPS01000006">
    <property type="protein sequence ID" value="TWU23580.1"/>
    <property type="molecule type" value="Genomic_DNA"/>
</dbReference>
<comment type="caution">
    <text evidence="3">The sequence shown here is derived from an EMBL/GenBank/DDBJ whole genome shotgun (WGS) entry which is preliminary data.</text>
</comment>
<evidence type="ECO:0008006" key="5">
    <source>
        <dbReference type="Google" id="ProtNLM"/>
    </source>
</evidence>
<keyword evidence="1" id="KW-0175">Coiled coil</keyword>
<gene>
    <name evidence="3" type="ORF">Pla144_37550</name>
</gene>
<proteinExistence type="predicted"/>
<dbReference type="OrthoDB" id="274366at2"/>
<protein>
    <recommendedName>
        <fullName evidence="5">Chromosome partition protein Smc</fullName>
    </recommendedName>
</protein>
<evidence type="ECO:0000313" key="3">
    <source>
        <dbReference type="EMBL" id="TWU23580.1"/>
    </source>
</evidence>
<organism evidence="3 4">
    <name type="scientific">Bythopirellula polymerisocia</name>
    <dbReference type="NCBI Taxonomy" id="2528003"/>
    <lineage>
        <taxon>Bacteria</taxon>
        <taxon>Pseudomonadati</taxon>
        <taxon>Planctomycetota</taxon>
        <taxon>Planctomycetia</taxon>
        <taxon>Pirellulales</taxon>
        <taxon>Lacipirellulaceae</taxon>
        <taxon>Bythopirellula</taxon>
    </lineage>
</organism>
<evidence type="ECO:0000313" key="4">
    <source>
        <dbReference type="Proteomes" id="UP000318437"/>
    </source>
</evidence>
<dbReference type="Proteomes" id="UP000318437">
    <property type="component" value="Unassembled WGS sequence"/>
</dbReference>